<organism evidence="2 3">
    <name type="scientific">Nocardioides terrae</name>
    <dbReference type="NCBI Taxonomy" id="574651"/>
    <lineage>
        <taxon>Bacteria</taxon>
        <taxon>Bacillati</taxon>
        <taxon>Actinomycetota</taxon>
        <taxon>Actinomycetes</taxon>
        <taxon>Propionibacteriales</taxon>
        <taxon>Nocardioidaceae</taxon>
        <taxon>Nocardioides</taxon>
    </lineage>
</organism>
<reference evidence="2 3" key="1">
    <citation type="submission" date="2016-10" db="EMBL/GenBank/DDBJ databases">
        <authorList>
            <person name="de Groot N.N."/>
        </authorList>
    </citation>
    <scope>NUCLEOTIDE SEQUENCE [LARGE SCALE GENOMIC DNA]</scope>
    <source>
        <strain evidence="2 3">CGMCC 1.7056</strain>
    </source>
</reference>
<sequence length="50" mass="5303">MPKTIPTKPPQRPFRPSYAVTTTARVPGRVGGPVEPDEAEPSATVTEPTS</sequence>
<accession>A0A1I1F3M2</accession>
<keyword evidence="3" id="KW-1185">Reference proteome</keyword>
<evidence type="ECO:0000256" key="1">
    <source>
        <dbReference type="SAM" id="MobiDB-lite"/>
    </source>
</evidence>
<dbReference type="EMBL" id="FOLB01000002">
    <property type="protein sequence ID" value="SFB93857.1"/>
    <property type="molecule type" value="Genomic_DNA"/>
</dbReference>
<evidence type="ECO:0000313" key="3">
    <source>
        <dbReference type="Proteomes" id="UP000198832"/>
    </source>
</evidence>
<dbReference type="STRING" id="574651.SAMN04487968_102371"/>
<evidence type="ECO:0000313" key="2">
    <source>
        <dbReference type="EMBL" id="SFB93857.1"/>
    </source>
</evidence>
<name>A0A1I1F3M2_9ACTN</name>
<gene>
    <name evidence="2" type="ORF">SAMN04487968_102371</name>
</gene>
<dbReference type="Proteomes" id="UP000198832">
    <property type="component" value="Unassembled WGS sequence"/>
</dbReference>
<proteinExistence type="predicted"/>
<dbReference type="AlphaFoldDB" id="A0A1I1F3M2"/>
<protein>
    <submittedName>
        <fullName evidence="2">Uncharacterized protein</fullName>
    </submittedName>
</protein>
<feature type="region of interest" description="Disordered" evidence="1">
    <location>
        <begin position="1"/>
        <end position="50"/>
    </location>
</feature>
<dbReference type="RefSeq" id="WP_175507546.1">
    <property type="nucleotide sequence ID" value="NZ_FOLB01000002.1"/>
</dbReference>